<evidence type="ECO:0000313" key="7">
    <source>
        <dbReference type="Proteomes" id="UP000037505"/>
    </source>
</evidence>
<dbReference type="InterPro" id="IPR003595">
    <property type="entry name" value="Tyr_Pase_cat"/>
</dbReference>
<evidence type="ECO:0000313" key="6">
    <source>
        <dbReference type="EMBL" id="KNG91325.1"/>
    </source>
</evidence>
<dbReference type="SUPFAM" id="SSF52799">
    <property type="entry name" value="(Phosphotyrosine protein) phosphatases II"/>
    <property type="match status" value="1"/>
</dbReference>
<feature type="region of interest" description="Disordered" evidence="2">
    <location>
        <begin position="366"/>
        <end position="387"/>
    </location>
</feature>
<feature type="domain" description="Tyrosine specific protein phosphatases" evidence="5">
    <location>
        <begin position="271"/>
        <end position="349"/>
    </location>
</feature>
<comment type="similarity">
    <text evidence="1">Belongs to the protein-tyrosine phosphatase family. Non-receptor class subfamily.</text>
</comment>
<dbReference type="EMBL" id="JNOM01000003">
    <property type="protein sequence ID" value="KNG91325.1"/>
    <property type="molecule type" value="Genomic_DNA"/>
</dbReference>
<evidence type="ECO:0000256" key="3">
    <source>
        <dbReference type="SAM" id="SignalP"/>
    </source>
</evidence>
<dbReference type="PRINTS" id="PR00700">
    <property type="entry name" value="PRTYPHPHTASE"/>
</dbReference>
<reference evidence="6 7" key="1">
    <citation type="submission" date="2014-06" db="EMBL/GenBank/DDBJ databases">
        <title>The Genome of the Aflatoxigenic Filamentous Fungus Aspergillus nomius.</title>
        <authorList>
            <person name="Moore M.G."/>
            <person name="Shannon B.M."/>
            <person name="Brian M.M."/>
        </authorList>
    </citation>
    <scope>NUCLEOTIDE SEQUENCE [LARGE SCALE GENOMIC DNA]</scope>
    <source>
        <strain evidence="6 7">NRRL 13137</strain>
    </source>
</reference>
<dbReference type="AlphaFoldDB" id="A0A0L1JHS2"/>
<feature type="domain" description="Tyrosine-protein phosphatase" evidence="4">
    <location>
        <begin position="98"/>
        <end position="358"/>
    </location>
</feature>
<protein>
    <recommendedName>
        <fullName evidence="8">Tyrosine specific protein phosphatases domain-containing protein</fullName>
    </recommendedName>
</protein>
<gene>
    <name evidence="6" type="ORF">ANOM_000398</name>
</gene>
<accession>A0A0L1JHS2</accession>
<dbReference type="GeneID" id="26802202"/>
<evidence type="ECO:0000259" key="4">
    <source>
        <dbReference type="PROSITE" id="PS50055"/>
    </source>
</evidence>
<keyword evidence="7" id="KW-1185">Reference proteome</keyword>
<dbReference type="InterPro" id="IPR000387">
    <property type="entry name" value="Tyr_Pase_dom"/>
</dbReference>
<evidence type="ECO:0000256" key="2">
    <source>
        <dbReference type="SAM" id="MobiDB-lite"/>
    </source>
</evidence>
<dbReference type="PANTHER" id="PTHR19134:SF527">
    <property type="entry name" value="TYROSINE-PROTEIN PHOSPHATASE NON-RECEPTOR TYPE 7"/>
    <property type="match status" value="1"/>
</dbReference>
<name>A0A0L1JHS2_ASPN3</name>
<evidence type="ECO:0000259" key="5">
    <source>
        <dbReference type="PROSITE" id="PS50056"/>
    </source>
</evidence>
<dbReference type="STRING" id="1509407.A0A0L1JHS2"/>
<comment type="caution">
    <text evidence="6">The sequence shown here is derived from an EMBL/GenBank/DDBJ whole genome shotgun (WGS) entry which is preliminary data.</text>
</comment>
<dbReference type="Pfam" id="PF00102">
    <property type="entry name" value="Y_phosphatase"/>
    <property type="match status" value="1"/>
</dbReference>
<dbReference type="Gene3D" id="3.90.190.10">
    <property type="entry name" value="Protein tyrosine phosphatase superfamily"/>
    <property type="match status" value="1"/>
</dbReference>
<dbReference type="InterPro" id="IPR029021">
    <property type="entry name" value="Prot-tyrosine_phosphatase-like"/>
</dbReference>
<dbReference type="InterPro" id="IPR000242">
    <property type="entry name" value="PTP_cat"/>
</dbReference>
<dbReference type="RefSeq" id="XP_015412248.1">
    <property type="nucleotide sequence ID" value="XM_015545656.1"/>
</dbReference>
<evidence type="ECO:0000256" key="1">
    <source>
        <dbReference type="ARBA" id="ARBA00009649"/>
    </source>
</evidence>
<dbReference type="InterPro" id="IPR050348">
    <property type="entry name" value="Protein-Tyr_Phosphatase"/>
</dbReference>
<dbReference type="SMART" id="SM00194">
    <property type="entry name" value="PTPc"/>
    <property type="match status" value="1"/>
</dbReference>
<sequence>MARDSTLSMALSFTFFAICLLQVQATGVEPGPSKPAFLSLSPEKLREAHSKLKLGATLDGAKFAEVEFNDDIYWDGKFGSTSSFRKEYPFDIWVDGVDDEENEYNNAHPNFHASRLPGIGSSKDIYPYIASISPAKYGRSQKFMYWDMVWNQAEKEKNGDIILVDLAQYVQGLAAEKQEDLIPSVTTKSLRFTPPEQMETKQTIPPYRGTYSVHYKGSNAKWAHSDIEYRQISLEYHDDSKKPAGTGPHNLHYFHISSWKDRQAIDPEKLQFLIDEVDKKFKGQTIIVNCLLGFGRTGSFIEAREMYRETVKAKSTKWFFSSSGDPIEEYTATLRKRRALMIDSSSQYEFLHTWAARMWTMTTEGNTKTAAGSAGNPPSQGRRPPTS</sequence>
<proteinExistence type="inferred from homology"/>
<dbReference type="Proteomes" id="UP000037505">
    <property type="component" value="Unassembled WGS sequence"/>
</dbReference>
<keyword evidence="3" id="KW-0732">Signal</keyword>
<organism evidence="6 7">
    <name type="scientific">Aspergillus nomiae NRRL (strain ATCC 15546 / NRRL 13137 / CBS 260.88 / M93)</name>
    <dbReference type="NCBI Taxonomy" id="1509407"/>
    <lineage>
        <taxon>Eukaryota</taxon>
        <taxon>Fungi</taxon>
        <taxon>Dikarya</taxon>
        <taxon>Ascomycota</taxon>
        <taxon>Pezizomycotina</taxon>
        <taxon>Eurotiomycetes</taxon>
        <taxon>Eurotiomycetidae</taxon>
        <taxon>Eurotiales</taxon>
        <taxon>Aspergillaceae</taxon>
        <taxon>Aspergillus</taxon>
        <taxon>Aspergillus subgen. Circumdati</taxon>
    </lineage>
</organism>
<dbReference type="PROSITE" id="PS50056">
    <property type="entry name" value="TYR_PHOSPHATASE_2"/>
    <property type="match status" value="1"/>
</dbReference>
<dbReference type="GO" id="GO:0004725">
    <property type="term" value="F:protein tyrosine phosphatase activity"/>
    <property type="evidence" value="ECO:0007669"/>
    <property type="project" value="InterPro"/>
</dbReference>
<dbReference type="PANTHER" id="PTHR19134">
    <property type="entry name" value="RECEPTOR-TYPE TYROSINE-PROTEIN PHOSPHATASE"/>
    <property type="match status" value="1"/>
</dbReference>
<dbReference type="OrthoDB" id="4464840at2759"/>
<evidence type="ECO:0008006" key="8">
    <source>
        <dbReference type="Google" id="ProtNLM"/>
    </source>
</evidence>
<feature type="signal peptide" evidence="3">
    <location>
        <begin position="1"/>
        <end position="25"/>
    </location>
</feature>
<feature type="chain" id="PRO_5005553900" description="Tyrosine specific protein phosphatases domain-containing protein" evidence="3">
    <location>
        <begin position="26"/>
        <end position="387"/>
    </location>
</feature>
<dbReference type="PROSITE" id="PS50055">
    <property type="entry name" value="TYR_PHOSPHATASE_PTP"/>
    <property type="match status" value="1"/>
</dbReference>
<dbReference type="SMART" id="SM00404">
    <property type="entry name" value="PTPc_motif"/>
    <property type="match status" value="1"/>
</dbReference>